<dbReference type="Pfam" id="PF13279">
    <property type="entry name" value="4HBT_2"/>
    <property type="match status" value="1"/>
</dbReference>
<protein>
    <submittedName>
        <fullName evidence="1">Thioesterase</fullName>
    </submittedName>
</protein>
<proteinExistence type="predicted"/>
<gene>
    <name evidence="1" type="ORF">B0X71_01405</name>
</gene>
<dbReference type="Gene3D" id="3.10.129.10">
    <property type="entry name" value="Hotdog Thioesterase"/>
    <property type="match status" value="1"/>
</dbReference>
<dbReference type="KEGG" id="pmar:B0X71_01405"/>
<dbReference type="SUPFAM" id="SSF54637">
    <property type="entry name" value="Thioesterase/thiol ester dehydrase-isomerase"/>
    <property type="match status" value="1"/>
</dbReference>
<dbReference type="InterPro" id="IPR029069">
    <property type="entry name" value="HotDog_dom_sf"/>
</dbReference>
<evidence type="ECO:0000313" key="2">
    <source>
        <dbReference type="Proteomes" id="UP000188184"/>
    </source>
</evidence>
<organism evidence="1 2">
    <name type="scientific">Planococcus lenghuensis</name>
    <dbReference type="NCBI Taxonomy" id="2213202"/>
    <lineage>
        <taxon>Bacteria</taxon>
        <taxon>Bacillati</taxon>
        <taxon>Bacillota</taxon>
        <taxon>Bacilli</taxon>
        <taxon>Bacillales</taxon>
        <taxon>Caryophanaceae</taxon>
        <taxon>Planococcus</taxon>
    </lineage>
</organism>
<accession>A0A1Q2KUV7</accession>
<dbReference type="RefSeq" id="WP_077587777.1">
    <property type="nucleotide sequence ID" value="NZ_CP019640.1"/>
</dbReference>
<dbReference type="Proteomes" id="UP000188184">
    <property type="component" value="Chromosome"/>
</dbReference>
<dbReference type="AlphaFoldDB" id="A0A1Q2KUV7"/>
<dbReference type="EMBL" id="CP019640">
    <property type="protein sequence ID" value="AQQ51904.1"/>
    <property type="molecule type" value="Genomic_DNA"/>
</dbReference>
<dbReference type="OrthoDB" id="9799036at2"/>
<evidence type="ECO:0000313" key="1">
    <source>
        <dbReference type="EMBL" id="AQQ51904.1"/>
    </source>
</evidence>
<reference evidence="1 2" key="1">
    <citation type="submission" date="2017-02" db="EMBL/GenBank/DDBJ databases">
        <title>The complete genomic sequence of a novel cold adapted crude oil-degrading bacterium Planococcus qaidamina Y42.</title>
        <authorList>
            <person name="Yang R."/>
        </authorList>
    </citation>
    <scope>NUCLEOTIDE SEQUENCE [LARGE SCALE GENOMIC DNA]</scope>
    <source>
        <strain evidence="1 2">Y42</strain>
    </source>
</reference>
<keyword evidence="2" id="KW-1185">Reference proteome</keyword>
<name>A0A1Q2KUV7_9BACL</name>
<dbReference type="CDD" id="cd00586">
    <property type="entry name" value="4HBT"/>
    <property type="match status" value="1"/>
</dbReference>
<sequence>MYKTVITPRVSETDGVGHINNTVLPVWFEAGRNPIFSLFTPDHDFSRWKMVIVKTTLEFMKQIYFGQDVEIQITVKKIGNSSLELYEELYQQGILCARNSAVYVNYDLAKQAAERIPDHIRAALSAHLCKESAMEKEKLS</sequence>